<reference evidence="2 3" key="1">
    <citation type="submission" date="2024-02" db="EMBL/GenBank/DDBJ databases">
        <title>Discinaceae phylogenomics.</title>
        <authorList>
            <person name="Dirks A.C."/>
            <person name="James T.Y."/>
        </authorList>
    </citation>
    <scope>NUCLEOTIDE SEQUENCE [LARGE SCALE GENOMIC DNA]</scope>
    <source>
        <strain evidence="2 3">ACD0624</strain>
    </source>
</reference>
<evidence type="ECO:0000259" key="1">
    <source>
        <dbReference type="PROSITE" id="PS50031"/>
    </source>
</evidence>
<keyword evidence="3" id="KW-1185">Reference proteome</keyword>
<accession>A0ABR3GB66</accession>
<dbReference type="Proteomes" id="UP001447188">
    <property type="component" value="Unassembled WGS sequence"/>
</dbReference>
<evidence type="ECO:0000313" key="3">
    <source>
        <dbReference type="Proteomes" id="UP001447188"/>
    </source>
</evidence>
<dbReference type="InterPro" id="IPR036052">
    <property type="entry name" value="TrpB-like_PALP_sf"/>
</dbReference>
<dbReference type="SUPFAM" id="SSF53686">
    <property type="entry name" value="Tryptophan synthase beta subunit-like PLP-dependent enzymes"/>
    <property type="match status" value="1"/>
</dbReference>
<protein>
    <submittedName>
        <fullName evidence="2">Cysteine synthase 2</fullName>
        <ecNumber evidence="2">2.5.1.47</ecNumber>
    </submittedName>
</protein>
<keyword evidence="2" id="KW-0808">Transferase</keyword>
<gene>
    <name evidence="2" type="primary">cys12_1</name>
    <name evidence="2" type="ORF">Q9L58_007881</name>
</gene>
<name>A0ABR3GB66_9PEZI</name>
<dbReference type="EC" id="2.5.1.47" evidence="2"/>
<sequence>MDKYSPAALVLGGVALGATVALAVQTLNSERRRRSSPAMKEDIRNGLEECIGNTPLIRIRSLSEATGCDILGKAEVSPLSRSSPVWALTCAQFLEPGGSVKDRVALKLIQTVSEPANSSAPSSNPPA</sequence>
<dbReference type="PROSITE" id="PS50031">
    <property type="entry name" value="EH"/>
    <property type="match status" value="1"/>
</dbReference>
<organism evidence="2 3">
    <name type="scientific">Discina gigas</name>
    <dbReference type="NCBI Taxonomy" id="1032678"/>
    <lineage>
        <taxon>Eukaryota</taxon>
        <taxon>Fungi</taxon>
        <taxon>Dikarya</taxon>
        <taxon>Ascomycota</taxon>
        <taxon>Pezizomycotina</taxon>
        <taxon>Pezizomycetes</taxon>
        <taxon>Pezizales</taxon>
        <taxon>Discinaceae</taxon>
        <taxon>Discina</taxon>
    </lineage>
</organism>
<dbReference type="EMBL" id="JBBBZM010000133">
    <property type="protein sequence ID" value="KAL0633197.1"/>
    <property type="molecule type" value="Genomic_DNA"/>
</dbReference>
<dbReference type="InterPro" id="IPR000261">
    <property type="entry name" value="EH_dom"/>
</dbReference>
<proteinExistence type="predicted"/>
<dbReference type="Gene3D" id="3.40.50.1100">
    <property type="match status" value="2"/>
</dbReference>
<comment type="caution">
    <text evidence="2">The sequence shown here is derived from an EMBL/GenBank/DDBJ whole genome shotgun (WGS) entry which is preliminary data.</text>
</comment>
<feature type="domain" description="EH" evidence="1">
    <location>
        <begin position="85"/>
        <end position="127"/>
    </location>
</feature>
<dbReference type="GO" id="GO:0004124">
    <property type="term" value="F:cysteine synthase activity"/>
    <property type="evidence" value="ECO:0007669"/>
    <property type="project" value="UniProtKB-EC"/>
</dbReference>
<evidence type="ECO:0000313" key="2">
    <source>
        <dbReference type="EMBL" id="KAL0633197.1"/>
    </source>
</evidence>